<reference evidence="1 2" key="1">
    <citation type="submission" date="2021-01" db="EMBL/GenBank/DDBJ databases">
        <title>Whole genome shotgun sequence of Verrucosispora andamanensis NBRC 109075.</title>
        <authorList>
            <person name="Komaki H."/>
            <person name="Tamura T."/>
        </authorList>
    </citation>
    <scope>NUCLEOTIDE SEQUENCE [LARGE SCALE GENOMIC DNA]</scope>
    <source>
        <strain evidence="1 2">NBRC 109075</strain>
    </source>
</reference>
<accession>A0ABQ4I5L5</accession>
<sequence>MTKDWLRWHQDYDSPNSSLARRLRVVQHDLRRALTESPHDEHGARRLISICAGDGRDVLPVLAEHDGGRTVEALLIERDPALSQRARTAAIGLGLPRIDVRAADAGATDTYVNIQPAHLLLACGVFGNITVNDVRRTIAMLHTLVAAEGIVIWTRGRTYDGHDPSHDIRACLAENGFSEMSFTSPTDARFRVGMHRLTTRPTTVPPMPPGTRMFSFI</sequence>
<gene>
    <name evidence="1" type="ORF">Van01_64040</name>
</gene>
<name>A0ABQ4I5L5_9ACTN</name>
<dbReference type="Proteomes" id="UP000647017">
    <property type="component" value="Unassembled WGS sequence"/>
</dbReference>
<evidence type="ECO:0000313" key="2">
    <source>
        <dbReference type="Proteomes" id="UP000647017"/>
    </source>
</evidence>
<proteinExistence type="predicted"/>
<dbReference type="Gene3D" id="3.40.50.150">
    <property type="entry name" value="Vaccinia Virus protein VP39"/>
    <property type="match status" value="1"/>
</dbReference>
<evidence type="ECO:0000313" key="1">
    <source>
        <dbReference type="EMBL" id="GIJ13190.1"/>
    </source>
</evidence>
<evidence type="ECO:0008006" key="3">
    <source>
        <dbReference type="Google" id="ProtNLM"/>
    </source>
</evidence>
<dbReference type="RefSeq" id="WP_204015614.1">
    <property type="nucleotide sequence ID" value="NZ_BOOZ01000086.1"/>
</dbReference>
<dbReference type="EMBL" id="BOOZ01000086">
    <property type="protein sequence ID" value="GIJ13190.1"/>
    <property type="molecule type" value="Genomic_DNA"/>
</dbReference>
<protein>
    <recommendedName>
        <fullName evidence="3">SAM-dependent methyltransferase</fullName>
    </recommendedName>
</protein>
<comment type="caution">
    <text evidence="1">The sequence shown here is derived from an EMBL/GenBank/DDBJ whole genome shotgun (WGS) entry which is preliminary data.</text>
</comment>
<organism evidence="1 2">
    <name type="scientific">Micromonospora andamanensis</name>
    <dbReference type="NCBI Taxonomy" id="1287068"/>
    <lineage>
        <taxon>Bacteria</taxon>
        <taxon>Bacillati</taxon>
        <taxon>Actinomycetota</taxon>
        <taxon>Actinomycetes</taxon>
        <taxon>Micromonosporales</taxon>
        <taxon>Micromonosporaceae</taxon>
        <taxon>Micromonospora</taxon>
    </lineage>
</organism>
<keyword evidence="2" id="KW-1185">Reference proteome</keyword>
<dbReference type="InterPro" id="IPR029063">
    <property type="entry name" value="SAM-dependent_MTases_sf"/>
</dbReference>
<dbReference type="SUPFAM" id="SSF53335">
    <property type="entry name" value="S-adenosyl-L-methionine-dependent methyltransferases"/>
    <property type="match status" value="1"/>
</dbReference>